<dbReference type="GO" id="GO:0022857">
    <property type="term" value="F:transmembrane transporter activity"/>
    <property type="evidence" value="ECO:0007669"/>
    <property type="project" value="InterPro"/>
</dbReference>
<organism evidence="9">
    <name type="scientific">marine metagenome</name>
    <dbReference type="NCBI Taxonomy" id="408172"/>
    <lineage>
        <taxon>unclassified sequences</taxon>
        <taxon>metagenomes</taxon>
        <taxon>ecological metagenomes</taxon>
    </lineage>
</organism>
<keyword evidence="5 7" id="KW-1133">Transmembrane helix</keyword>
<comment type="subcellular location">
    <subcellularLocation>
        <location evidence="1">Cell membrane</location>
        <topology evidence="1">Multi-pass membrane protein</topology>
    </subcellularLocation>
</comment>
<dbReference type="Pfam" id="PF07690">
    <property type="entry name" value="MFS_1"/>
    <property type="match status" value="2"/>
</dbReference>
<dbReference type="PROSITE" id="PS50850">
    <property type="entry name" value="MFS"/>
    <property type="match status" value="1"/>
</dbReference>
<accession>A0A381RHA0</accession>
<proteinExistence type="predicted"/>
<feature type="transmembrane region" description="Helical" evidence="7">
    <location>
        <begin position="239"/>
        <end position="257"/>
    </location>
</feature>
<evidence type="ECO:0000259" key="8">
    <source>
        <dbReference type="PROSITE" id="PS50850"/>
    </source>
</evidence>
<dbReference type="EMBL" id="UINC01001955">
    <property type="protein sequence ID" value="SUZ91185.1"/>
    <property type="molecule type" value="Genomic_DNA"/>
</dbReference>
<feature type="transmembrane region" description="Helical" evidence="7">
    <location>
        <begin position="175"/>
        <end position="195"/>
    </location>
</feature>
<keyword evidence="3" id="KW-1003">Cell membrane</keyword>
<evidence type="ECO:0000256" key="4">
    <source>
        <dbReference type="ARBA" id="ARBA00022692"/>
    </source>
</evidence>
<keyword evidence="2" id="KW-0813">Transport</keyword>
<reference evidence="9" key="1">
    <citation type="submission" date="2018-05" db="EMBL/GenBank/DDBJ databases">
        <authorList>
            <person name="Lanie J.A."/>
            <person name="Ng W.-L."/>
            <person name="Kazmierczak K.M."/>
            <person name="Andrzejewski T.M."/>
            <person name="Davidsen T.M."/>
            <person name="Wayne K.J."/>
            <person name="Tettelin H."/>
            <person name="Glass J.I."/>
            <person name="Rusch D."/>
            <person name="Podicherti R."/>
            <person name="Tsui H.-C.T."/>
            <person name="Winkler M.E."/>
        </authorList>
    </citation>
    <scope>NUCLEOTIDE SEQUENCE</scope>
</reference>
<sequence>MRRDTATSRGDGIDVSLLRLLGLPVYLPSALMAVGQMALLVVLPLYVLDLGAGTAVAALVFTMRGLGSVVVNVPASFFIERYGHRTSMAAANGLMSLAALVIALSGSSLVVAGGTLLFGAGMGAWLLSRLAFITHLVPNVRRGTALSGLAGLQRMGLLVGPLLGGFGVGSVGYRAVFLAIACTALVTALIIWVSIPTSVSTCETSESLEFASESSRELTDRAAWPSGMLALVPTILRRYRGIFLSAGLFVFSLQLLREQRRLLVVLWGTSLGLEVDDLGLIVSLAAAVDMAMFPVAGFVMDHWGRKAAGGSCIGVLSVAMGLLPFTETATAFALVVLLAGLGNGLGSGIILTMGSDVAPRRGTSQFLGVWRMVGDVGALTGPLLTSVVASLTVALGLSSVIGLVGGVVLCLFVDETLSVTVDSHQGSERESRDAR</sequence>
<keyword evidence="4 7" id="KW-0812">Transmembrane</keyword>
<dbReference type="PANTHER" id="PTHR23517:SF3">
    <property type="entry name" value="INTEGRAL MEMBRANE TRANSPORT PROTEIN"/>
    <property type="match status" value="1"/>
</dbReference>
<dbReference type="InterPro" id="IPR050171">
    <property type="entry name" value="MFS_Transporters"/>
</dbReference>
<evidence type="ECO:0000256" key="6">
    <source>
        <dbReference type="ARBA" id="ARBA00023136"/>
    </source>
</evidence>
<dbReference type="SUPFAM" id="SSF103473">
    <property type="entry name" value="MFS general substrate transporter"/>
    <property type="match status" value="1"/>
</dbReference>
<feature type="transmembrane region" description="Helical" evidence="7">
    <location>
        <begin position="307"/>
        <end position="325"/>
    </location>
</feature>
<keyword evidence="6 7" id="KW-0472">Membrane</keyword>
<protein>
    <recommendedName>
        <fullName evidence="8">Major facilitator superfamily (MFS) profile domain-containing protein</fullName>
    </recommendedName>
</protein>
<dbReference type="PROSITE" id="PS00216">
    <property type="entry name" value="SUGAR_TRANSPORT_1"/>
    <property type="match status" value="1"/>
</dbReference>
<evidence type="ECO:0000256" key="7">
    <source>
        <dbReference type="SAM" id="Phobius"/>
    </source>
</evidence>
<gene>
    <name evidence="9" type="ORF">METZ01_LOCUS44039</name>
</gene>
<feature type="transmembrane region" description="Helical" evidence="7">
    <location>
        <begin position="277"/>
        <end position="300"/>
    </location>
</feature>
<feature type="transmembrane region" description="Helical" evidence="7">
    <location>
        <begin position="366"/>
        <end position="385"/>
    </location>
</feature>
<dbReference type="InterPro" id="IPR020846">
    <property type="entry name" value="MFS_dom"/>
</dbReference>
<name>A0A381RHA0_9ZZZZ</name>
<feature type="domain" description="Major facilitator superfamily (MFS) profile" evidence="8">
    <location>
        <begin position="21"/>
        <end position="417"/>
    </location>
</feature>
<dbReference type="GO" id="GO:0005886">
    <property type="term" value="C:plasma membrane"/>
    <property type="evidence" value="ECO:0007669"/>
    <property type="project" value="UniProtKB-SubCell"/>
</dbReference>
<evidence type="ECO:0000256" key="5">
    <source>
        <dbReference type="ARBA" id="ARBA00022989"/>
    </source>
</evidence>
<feature type="transmembrane region" description="Helical" evidence="7">
    <location>
        <begin position="20"/>
        <end position="43"/>
    </location>
</feature>
<dbReference type="InterPro" id="IPR005829">
    <property type="entry name" value="Sugar_transporter_CS"/>
</dbReference>
<feature type="transmembrane region" description="Helical" evidence="7">
    <location>
        <begin position="331"/>
        <end position="354"/>
    </location>
</feature>
<dbReference type="Gene3D" id="1.20.1250.20">
    <property type="entry name" value="MFS general substrate transporter like domains"/>
    <property type="match status" value="2"/>
</dbReference>
<feature type="transmembrane region" description="Helical" evidence="7">
    <location>
        <begin position="55"/>
        <end position="79"/>
    </location>
</feature>
<dbReference type="AlphaFoldDB" id="A0A381RHA0"/>
<feature type="transmembrane region" description="Helical" evidence="7">
    <location>
        <begin position="391"/>
        <end position="413"/>
    </location>
</feature>
<dbReference type="InterPro" id="IPR011701">
    <property type="entry name" value="MFS"/>
</dbReference>
<evidence type="ECO:0000256" key="3">
    <source>
        <dbReference type="ARBA" id="ARBA00022475"/>
    </source>
</evidence>
<evidence type="ECO:0000313" key="9">
    <source>
        <dbReference type="EMBL" id="SUZ91185.1"/>
    </source>
</evidence>
<evidence type="ECO:0000256" key="1">
    <source>
        <dbReference type="ARBA" id="ARBA00004651"/>
    </source>
</evidence>
<evidence type="ECO:0000256" key="2">
    <source>
        <dbReference type="ARBA" id="ARBA00022448"/>
    </source>
</evidence>
<dbReference type="PANTHER" id="PTHR23517">
    <property type="entry name" value="RESISTANCE PROTEIN MDTM, PUTATIVE-RELATED-RELATED"/>
    <property type="match status" value="1"/>
</dbReference>
<dbReference type="InterPro" id="IPR036259">
    <property type="entry name" value="MFS_trans_sf"/>
</dbReference>